<sequence length="265" mass="30368">MCCSHLQKKLPQIFHSTGRVRRSRGCSMGSSRSDGSKERLKWTQELHSLFEKAVNQLGGPDRATPKGILKAMGISGLTIFHVKSHLQKYRMSKFIPESPHRGSRFERRSISEMLPNFSATSGAQLNEALQMQLEVQRRLSDQFEVQRSLKMKIEAQGRFLERIAEECKNRSANAKPSKPYSPVSLPSLCEESDSEIDRHEIRCTEEFRAPKRIRIEDDFMQQKYNNHNMLLQKGLNSPCWANDIGFPWNFAAQSPLLPALYDSLN</sequence>
<comment type="caution">
    <text evidence="1">The sequence shown here is derived from an EMBL/GenBank/DDBJ whole genome shotgun (WGS) entry which is preliminary data.</text>
</comment>
<proteinExistence type="predicted"/>
<dbReference type="EMBL" id="CM044705">
    <property type="protein sequence ID" value="KAI5663448.1"/>
    <property type="molecule type" value="Genomic_DNA"/>
</dbReference>
<protein>
    <submittedName>
        <fullName evidence="1">Uncharacterized protein</fullName>
    </submittedName>
</protein>
<gene>
    <name evidence="1" type="ORF">M9H77_22771</name>
</gene>
<dbReference type="Proteomes" id="UP001060085">
    <property type="component" value="Linkage Group LG05"/>
</dbReference>
<evidence type="ECO:0000313" key="2">
    <source>
        <dbReference type="Proteomes" id="UP001060085"/>
    </source>
</evidence>
<accession>A0ACC0AR45</accession>
<keyword evidence="2" id="KW-1185">Reference proteome</keyword>
<organism evidence="1 2">
    <name type="scientific">Catharanthus roseus</name>
    <name type="common">Madagascar periwinkle</name>
    <name type="synonym">Vinca rosea</name>
    <dbReference type="NCBI Taxonomy" id="4058"/>
    <lineage>
        <taxon>Eukaryota</taxon>
        <taxon>Viridiplantae</taxon>
        <taxon>Streptophyta</taxon>
        <taxon>Embryophyta</taxon>
        <taxon>Tracheophyta</taxon>
        <taxon>Spermatophyta</taxon>
        <taxon>Magnoliopsida</taxon>
        <taxon>eudicotyledons</taxon>
        <taxon>Gunneridae</taxon>
        <taxon>Pentapetalae</taxon>
        <taxon>asterids</taxon>
        <taxon>lamiids</taxon>
        <taxon>Gentianales</taxon>
        <taxon>Apocynaceae</taxon>
        <taxon>Rauvolfioideae</taxon>
        <taxon>Vinceae</taxon>
        <taxon>Catharanthinae</taxon>
        <taxon>Catharanthus</taxon>
    </lineage>
</organism>
<evidence type="ECO:0000313" key="1">
    <source>
        <dbReference type="EMBL" id="KAI5663448.1"/>
    </source>
</evidence>
<reference evidence="2" key="1">
    <citation type="journal article" date="2023" name="Nat. Plants">
        <title>Single-cell RNA sequencing provides a high-resolution roadmap for understanding the multicellular compartmentation of specialized metabolism.</title>
        <authorList>
            <person name="Sun S."/>
            <person name="Shen X."/>
            <person name="Li Y."/>
            <person name="Li Y."/>
            <person name="Wang S."/>
            <person name="Li R."/>
            <person name="Zhang H."/>
            <person name="Shen G."/>
            <person name="Guo B."/>
            <person name="Wei J."/>
            <person name="Xu J."/>
            <person name="St-Pierre B."/>
            <person name="Chen S."/>
            <person name="Sun C."/>
        </authorList>
    </citation>
    <scope>NUCLEOTIDE SEQUENCE [LARGE SCALE GENOMIC DNA]</scope>
</reference>
<name>A0ACC0AR45_CATRO</name>